<accession>A0A842IQU7</accession>
<gene>
    <name evidence="1" type="ORF">H7F21_08325</name>
</gene>
<dbReference type="Proteomes" id="UP000533900">
    <property type="component" value="Unassembled WGS sequence"/>
</dbReference>
<sequence length="177" mass="20112">MTLLSNTIIAIVLCFTTVCFSQSSNAYKVIYAADEEGKAIFGDRETLVDYTNNGNPIRVGWDLRIQTKDSIYTMSHWADAGFITILEGHVFAQVRPIYAQGPKRPAENEIPAVFLTNAEPNSWIAIIGTTGVMRQKFKRDKKMIDMLKQTMTEKEIDEFLKDRELINVSTKWAVLEQ</sequence>
<evidence type="ECO:0000313" key="1">
    <source>
        <dbReference type="EMBL" id="MBC2845095.1"/>
    </source>
</evidence>
<reference evidence="1" key="1">
    <citation type="submission" date="2020-08" db="EMBL/GenBank/DDBJ databases">
        <title>Winogradskyella ouciana sp. nov., isolated from the hadal seawater of the Mariana Trench.</title>
        <authorList>
            <person name="He X."/>
        </authorList>
    </citation>
    <scope>NUCLEOTIDE SEQUENCE [LARGE SCALE GENOMIC DNA]</scope>
    <source>
        <strain evidence="1">KCTC 52348</strain>
    </source>
</reference>
<comment type="caution">
    <text evidence="1">The sequence shown here is derived from an EMBL/GenBank/DDBJ whole genome shotgun (WGS) entry which is preliminary data.</text>
</comment>
<organism evidence="1 2">
    <name type="scientific">Winogradskyella flava</name>
    <dbReference type="NCBI Taxonomy" id="1884876"/>
    <lineage>
        <taxon>Bacteria</taxon>
        <taxon>Pseudomonadati</taxon>
        <taxon>Bacteroidota</taxon>
        <taxon>Flavobacteriia</taxon>
        <taxon>Flavobacteriales</taxon>
        <taxon>Flavobacteriaceae</taxon>
        <taxon>Winogradskyella</taxon>
    </lineage>
</organism>
<keyword evidence="2" id="KW-1185">Reference proteome</keyword>
<dbReference type="AlphaFoldDB" id="A0A842IQU7"/>
<name>A0A842IQU7_9FLAO</name>
<evidence type="ECO:0000313" key="2">
    <source>
        <dbReference type="Proteomes" id="UP000533900"/>
    </source>
</evidence>
<proteinExistence type="predicted"/>
<dbReference type="EMBL" id="JACLCP010000002">
    <property type="protein sequence ID" value="MBC2845095.1"/>
    <property type="molecule type" value="Genomic_DNA"/>
</dbReference>
<dbReference type="RefSeq" id="WP_185788813.1">
    <property type="nucleotide sequence ID" value="NZ_JACLCP010000002.1"/>
</dbReference>
<protein>
    <submittedName>
        <fullName evidence="1">Uncharacterized protein</fullName>
    </submittedName>
</protein>